<sequence length="431" mass="49465">MAENRFSRFNHLFSRENVNLLYNSLSNAFVALDKESFDLLSKLHAGDDTSTLPEDIKGMLLKIKGIADDEFEVNKIKYVTRSTRFDHSHLALTINPTLVCNFACPYCFEYDHNGKTMTTETEDRIVDFVKSHSEAKSMRITWFGGEPLIAFDRIESLSKKLMSLDLEYDAGIISNGYLVNEDVAKRISHLHITSMQITLDGLKERHDSRRCLKNGGATFDRIISSMKLLREFAPDMRIGIRVNIDHENDQEFITLYKFITEEFDGKVSVFPAFTGDSTEKGTCNLYNRNERREFAIKMFNEHGLVFDSFYPQSFRMECAIRKRATYVIGPEGELYGCWNDVGNPSRVYGNISENLTNESLFISYKTKADPLEDPNCLQCLLFPACNGGCPYERIKRLERGDPPADCPLIKDNIDSHLWNHYLCRQKPIPNP</sequence>
<keyword evidence="9" id="KW-1185">Reference proteome</keyword>
<keyword evidence="3" id="KW-0949">S-adenosyl-L-methionine</keyword>
<dbReference type="InterPro" id="IPR023885">
    <property type="entry name" value="4Fe4S-binding_SPASM_dom"/>
</dbReference>
<keyword evidence="2" id="KW-0004">4Fe-4S</keyword>
<dbReference type="NCBIfam" id="TIGR04085">
    <property type="entry name" value="rSAM_more_4Fe4S"/>
    <property type="match status" value="1"/>
</dbReference>
<comment type="cofactor">
    <cofactor evidence="1">
        <name>[4Fe-4S] cluster</name>
        <dbReference type="ChEBI" id="CHEBI:49883"/>
    </cofactor>
</comment>
<dbReference type="PROSITE" id="PS51918">
    <property type="entry name" value="RADICAL_SAM"/>
    <property type="match status" value="1"/>
</dbReference>
<evidence type="ECO:0000259" key="7">
    <source>
        <dbReference type="PROSITE" id="PS51918"/>
    </source>
</evidence>
<dbReference type="GO" id="GO:0046872">
    <property type="term" value="F:metal ion binding"/>
    <property type="evidence" value="ECO:0007669"/>
    <property type="project" value="UniProtKB-KW"/>
</dbReference>
<dbReference type="PANTHER" id="PTHR43787">
    <property type="entry name" value="FEMO COFACTOR BIOSYNTHESIS PROTEIN NIFB-RELATED"/>
    <property type="match status" value="1"/>
</dbReference>
<dbReference type="InterPro" id="IPR058240">
    <property type="entry name" value="rSAM_sf"/>
</dbReference>
<dbReference type="PANTHER" id="PTHR43787:SF3">
    <property type="entry name" value="ARYLSULFATASE REGULATORY PROTEIN"/>
    <property type="match status" value="1"/>
</dbReference>
<organism evidence="8 9">
    <name type="scientific">Paramuribaculum intestinale</name>
    <dbReference type="NCBI Taxonomy" id="2094151"/>
    <lineage>
        <taxon>Bacteria</taxon>
        <taxon>Pseudomonadati</taxon>
        <taxon>Bacteroidota</taxon>
        <taxon>Bacteroidia</taxon>
        <taxon>Bacteroidales</taxon>
        <taxon>Muribaculaceae</taxon>
        <taxon>Paramuribaculum</taxon>
    </lineage>
</organism>
<evidence type="ECO:0000256" key="4">
    <source>
        <dbReference type="ARBA" id="ARBA00022723"/>
    </source>
</evidence>
<evidence type="ECO:0000256" key="1">
    <source>
        <dbReference type="ARBA" id="ARBA00001966"/>
    </source>
</evidence>
<evidence type="ECO:0000256" key="6">
    <source>
        <dbReference type="ARBA" id="ARBA00023014"/>
    </source>
</evidence>
<dbReference type="SFLD" id="SFLDG01386">
    <property type="entry name" value="main_SPASM_domain-containing"/>
    <property type="match status" value="1"/>
</dbReference>
<dbReference type="GO" id="GO:0051539">
    <property type="term" value="F:4 iron, 4 sulfur cluster binding"/>
    <property type="evidence" value="ECO:0007669"/>
    <property type="project" value="UniProtKB-KW"/>
</dbReference>
<dbReference type="RefSeq" id="WP_107037041.1">
    <property type="nucleotide sequence ID" value="NZ_CAQWCE010000117.1"/>
</dbReference>
<dbReference type="Pfam" id="PF04055">
    <property type="entry name" value="Radical_SAM"/>
    <property type="match status" value="1"/>
</dbReference>
<dbReference type="SUPFAM" id="SSF102114">
    <property type="entry name" value="Radical SAM enzymes"/>
    <property type="match status" value="1"/>
</dbReference>
<dbReference type="SFLD" id="SFLDG01384">
    <property type="entry name" value="thioether_bond_formation_requi"/>
    <property type="match status" value="1"/>
</dbReference>
<comment type="caution">
    <text evidence="8">The sequence shown here is derived from an EMBL/GenBank/DDBJ whole genome shotgun (WGS) entry which is preliminary data.</text>
</comment>
<dbReference type="InterPro" id="IPR013785">
    <property type="entry name" value="Aldolase_TIM"/>
</dbReference>
<keyword evidence="4" id="KW-0479">Metal-binding</keyword>
<dbReference type="SFLD" id="SFLDG01067">
    <property type="entry name" value="SPASM/twitch_domain_containing"/>
    <property type="match status" value="1"/>
</dbReference>
<gene>
    <name evidence="8" type="ORF">C5O25_12480</name>
</gene>
<evidence type="ECO:0000256" key="5">
    <source>
        <dbReference type="ARBA" id="ARBA00023004"/>
    </source>
</evidence>
<keyword evidence="5" id="KW-0408">Iron</keyword>
<dbReference type="UniPathway" id="UPA00782"/>
<dbReference type="InterPro" id="IPR023867">
    <property type="entry name" value="Sulphatase_maturase_rSAM"/>
</dbReference>
<dbReference type="Proteomes" id="UP000244925">
    <property type="component" value="Unassembled WGS sequence"/>
</dbReference>
<evidence type="ECO:0000313" key="9">
    <source>
        <dbReference type="Proteomes" id="UP000244925"/>
    </source>
</evidence>
<dbReference type="AlphaFoldDB" id="A0A2V1INS7"/>
<feature type="domain" description="Radical SAM core" evidence="7">
    <location>
        <begin position="84"/>
        <end position="315"/>
    </location>
</feature>
<dbReference type="InterPro" id="IPR007197">
    <property type="entry name" value="rSAM"/>
</dbReference>
<protein>
    <submittedName>
        <fullName evidence="8">Radical SAM protein</fullName>
    </submittedName>
</protein>
<reference evidence="9" key="1">
    <citation type="submission" date="2018-02" db="EMBL/GenBank/DDBJ databases">
        <authorList>
            <person name="Clavel T."/>
            <person name="Strowig T."/>
        </authorList>
    </citation>
    <scope>NUCLEOTIDE SEQUENCE [LARGE SCALE GENOMIC DNA]</scope>
    <source>
        <strain evidence="9">DSM 100764</strain>
    </source>
</reference>
<dbReference type="CDD" id="cd01335">
    <property type="entry name" value="Radical_SAM"/>
    <property type="match status" value="1"/>
</dbReference>
<keyword evidence="6" id="KW-0411">Iron-sulfur</keyword>
<dbReference type="GeneID" id="93425602"/>
<evidence type="ECO:0000256" key="2">
    <source>
        <dbReference type="ARBA" id="ARBA00022485"/>
    </source>
</evidence>
<dbReference type="GO" id="GO:0016491">
    <property type="term" value="F:oxidoreductase activity"/>
    <property type="evidence" value="ECO:0007669"/>
    <property type="project" value="InterPro"/>
</dbReference>
<accession>A0A2V1INS7</accession>
<dbReference type="EMBL" id="PUBV01000060">
    <property type="protein sequence ID" value="PWB05759.1"/>
    <property type="molecule type" value="Genomic_DNA"/>
</dbReference>
<proteinExistence type="predicted"/>
<evidence type="ECO:0000256" key="3">
    <source>
        <dbReference type="ARBA" id="ARBA00022691"/>
    </source>
</evidence>
<dbReference type="SFLD" id="SFLDS00029">
    <property type="entry name" value="Radical_SAM"/>
    <property type="match status" value="1"/>
</dbReference>
<evidence type="ECO:0000313" key="8">
    <source>
        <dbReference type="EMBL" id="PWB05759.1"/>
    </source>
</evidence>
<dbReference type="Gene3D" id="3.20.20.70">
    <property type="entry name" value="Aldolase class I"/>
    <property type="match status" value="1"/>
</dbReference>
<name>A0A2V1INS7_9BACT</name>